<keyword evidence="2" id="KW-1185">Reference proteome</keyword>
<dbReference type="PANTHER" id="PTHR45947:SF3">
    <property type="entry name" value="SULFOQUINOVOSYL TRANSFERASE SQD2"/>
    <property type="match status" value="1"/>
</dbReference>
<reference evidence="1 2" key="1">
    <citation type="submission" date="2021-01" db="EMBL/GenBank/DDBJ databases">
        <title>Whole genome shotgun sequence of Actinoplanes palleronii NBRC 14916.</title>
        <authorList>
            <person name="Komaki H."/>
            <person name="Tamura T."/>
        </authorList>
    </citation>
    <scope>NUCLEOTIDE SEQUENCE [LARGE SCALE GENOMIC DNA]</scope>
    <source>
        <strain evidence="1 2">NBRC 14916</strain>
    </source>
</reference>
<dbReference type="CDD" id="cd03801">
    <property type="entry name" value="GT4_PimA-like"/>
    <property type="match status" value="1"/>
</dbReference>
<accession>A0ABQ4BDM0</accession>
<dbReference type="PANTHER" id="PTHR45947">
    <property type="entry name" value="SULFOQUINOVOSYL TRANSFERASE SQD2"/>
    <property type="match status" value="1"/>
</dbReference>
<keyword evidence="1" id="KW-0808">Transferase</keyword>
<organism evidence="1 2">
    <name type="scientific">Actinoplanes palleronii</name>
    <dbReference type="NCBI Taxonomy" id="113570"/>
    <lineage>
        <taxon>Bacteria</taxon>
        <taxon>Bacillati</taxon>
        <taxon>Actinomycetota</taxon>
        <taxon>Actinomycetes</taxon>
        <taxon>Micromonosporales</taxon>
        <taxon>Micromonosporaceae</taxon>
        <taxon>Actinoplanes</taxon>
    </lineage>
</organism>
<dbReference type="SUPFAM" id="SSF53756">
    <property type="entry name" value="UDP-Glycosyltransferase/glycogen phosphorylase"/>
    <property type="match status" value="1"/>
</dbReference>
<evidence type="ECO:0000313" key="1">
    <source>
        <dbReference type="EMBL" id="GIE68685.1"/>
    </source>
</evidence>
<proteinExistence type="predicted"/>
<gene>
    <name evidence="1" type="ORF">Apa02nite_047930</name>
</gene>
<dbReference type="GO" id="GO:0016740">
    <property type="term" value="F:transferase activity"/>
    <property type="evidence" value="ECO:0007669"/>
    <property type="project" value="UniProtKB-KW"/>
</dbReference>
<dbReference type="Proteomes" id="UP000624709">
    <property type="component" value="Unassembled WGS sequence"/>
</dbReference>
<name>A0ABQ4BDM0_9ACTN</name>
<dbReference type="RefSeq" id="WP_203826974.1">
    <property type="nucleotide sequence ID" value="NZ_BAAATY010000022.1"/>
</dbReference>
<protein>
    <submittedName>
        <fullName evidence="1">Glycosyl transferase</fullName>
    </submittedName>
</protein>
<comment type="caution">
    <text evidence="1">The sequence shown here is derived from an EMBL/GenBank/DDBJ whole genome shotgun (WGS) entry which is preliminary data.</text>
</comment>
<evidence type="ECO:0000313" key="2">
    <source>
        <dbReference type="Proteomes" id="UP000624709"/>
    </source>
</evidence>
<dbReference type="InterPro" id="IPR050194">
    <property type="entry name" value="Glycosyltransferase_grp1"/>
</dbReference>
<dbReference type="Gene3D" id="3.40.50.2000">
    <property type="entry name" value="Glycogen Phosphorylase B"/>
    <property type="match status" value="2"/>
</dbReference>
<dbReference type="EMBL" id="BOMS01000073">
    <property type="protein sequence ID" value="GIE68685.1"/>
    <property type="molecule type" value="Genomic_DNA"/>
</dbReference>
<sequence>MISPLYAVLPAGVDDPAAPSGGNRYDREVLNHLTDKNPDLVRETTVPGRWPRPAASDRDHLARVLGEFPDGALVLLDGLICCGVPEVLEPHAARLRLVILVHLPLSDETSLSAEEAAELRTLEGRALHLATGVIATSDRAGAHVAAMHDLPVVHVAAPGVDRATPGTPSPTGHRLLCVASLGPRKGQDLLLTALEQLTDRSWECTFAGAGRVPPVPATLSGRVTFTGPLAGGALAAAYENADLFVLPSRAETYGMVVTEALAHGLPVVATDVGGVAEALGAAEAGGRSGVPGRLLPPEDPDLLAATLRTWLTDAALRDDWRALARARRETLTGWDETARRLATILRDIEEGTA</sequence>
<dbReference type="Pfam" id="PF13692">
    <property type="entry name" value="Glyco_trans_1_4"/>
    <property type="match status" value="1"/>
</dbReference>